<sequence>MMRREVPSSHTQQPPVSFMHRRISRNPELRRKLEQMALHLSPLVQITTGNVHPSFPRTILHYWLLTDAEMEDMAGFYHQRDPSTLTYQYPCPISWSSSLPLEEKRRKIGKFIGLRGCESPIWLKTEEEIAEEARQARQAAEEEMWRRKNYPWPGQDV</sequence>
<dbReference type="AlphaFoldDB" id="A0A0B7JQG5"/>
<gene>
    <name evidence="1" type="ORF">BN869_000001602_1</name>
</gene>
<evidence type="ECO:0000313" key="1">
    <source>
        <dbReference type="EMBL" id="CEO45547.1"/>
    </source>
</evidence>
<evidence type="ECO:0008006" key="2">
    <source>
        <dbReference type="Google" id="ProtNLM"/>
    </source>
</evidence>
<organism evidence="1">
    <name type="scientific">Bionectria ochroleuca</name>
    <name type="common">Gliocladium roseum</name>
    <dbReference type="NCBI Taxonomy" id="29856"/>
    <lineage>
        <taxon>Eukaryota</taxon>
        <taxon>Fungi</taxon>
        <taxon>Dikarya</taxon>
        <taxon>Ascomycota</taxon>
        <taxon>Pezizomycotina</taxon>
        <taxon>Sordariomycetes</taxon>
        <taxon>Hypocreomycetidae</taxon>
        <taxon>Hypocreales</taxon>
        <taxon>Bionectriaceae</taxon>
        <taxon>Clonostachys</taxon>
    </lineage>
</organism>
<proteinExistence type="predicted"/>
<name>A0A0B7JQG5_BIOOC</name>
<reference evidence="1" key="1">
    <citation type="submission" date="2015-01" db="EMBL/GenBank/DDBJ databases">
        <authorList>
            <person name="Durling Mikael"/>
        </authorList>
    </citation>
    <scope>NUCLEOTIDE SEQUENCE</scope>
</reference>
<dbReference type="EMBL" id="CDPU01000003">
    <property type="protein sequence ID" value="CEO45547.1"/>
    <property type="molecule type" value="Genomic_DNA"/>
</dbReference>
<accession>A0A0B7JQG5</accession>
<protein>
    <recommendedName>
        <fullName evidence="2">Beta-xylosidase</fullName>
    </recommendedName>
</protein>